<evidence type="ECO:0000313" key="3">
    <source>
        <dbReference type="Proteomes" id="UP000555836"/>
    </source>
</evidence>
<dbReference type="AlphaFoldDB" id="A0A7Y0S7D7"/>
<protein>
    <submittedName>
        <fullName evidence="2">YaiI/YqxD family protein</fullName>
    </submittedName>
</protein>
<dbReference type="PANTHER" id="PTHR35146:SF1">
    <property type="entry name" value="UPF0178 PROTEIN YAII"/>
    <property type="match status" value="1"/>
</dbReference>
<sequence>KDTIKARLNIRDFMETMRSSGIQTGGPAALSQTDRREFANHLDRILAKFKK</sequence>
<organism evidence="2 3">
    <name type="scientific">Vibrio parahaemolyticus</name>
    <dbReference type="NCBI Taxonomy" id="670"/>
    <lineage>
        <taxon>Bacteria</taxon>
        <taxon>Pseudomonadati</taxon>
        <taxon>Pseudomonadota</taxon>
        <taxon>Gammaproteobacteria</taxon>
        <taxon>Vibrionales</taxon>
        <taxon>Vibrionaceae</taxon>
        <taxon>Vibrio</taxon>
    </lineage>
</organism>
<gene>
    <name evidence="2" type="ORF">HKB21_19070</name>
</gene>
<evidence type="ECO:0000313" key="2">
    <source>
        <dbReference type="EMBL" id="NMU27715.1"/>
    </source>
</evidence>
<accession>A0A7Y0S7D7</accession>
<evidence type="ECO:0000256" key="1">
    <source>
        <dbReference type="ARBA" id="ARBA00008522"/>
    </source>
</evidence>
<dbReference type="Proteomes" id="UP000555836">
    <property type="component" value="Unassembled WGS sequence"/>
</dbReference>
<dbReference type="Pfam" id="PF02639">
    <property type="entry name" value="DUF188"/>
    <property type="match status" value="1"/>
</dbReference>
<comment type="similarity">
    <text evidence="1">Belongs to the UPF0178 family.</text>
</comment>
<name>A0A7Y0S7D7_VIBPH</name>
<feature type="non-terminal residue" evidence="2">
    <location>
        <position position="1"/>
    </location>
</feature>
<dbReference type="PANTHER" id="PTHR35146">
    <property type="entry name" value="UPF0178 PROTEIN YAII"/>
    <property type="match status" value="1"/>
</dbReference>
<dbReference type="EMBL" id="JABCLD010001829">
    <property type="protein sequence ID" value="NMU27715.1"/>
    <property type="molecule type" value="Genomic_DNA"/>
</dbReference>
<proteinExistence type="inferred from homology"/>
<reference evidence="2 3" key="1">
    <citation type="submission" date="2020-04" db="EMBL/GenBank/DDBJ databases">
        <title>Whole-genome sequencing of Vibrio spp. from China reveals different genetic environments of blaCTX-M-14 among diverse lineages.</title>
        <authorList>
            <person name="Zheng Z."/>
            <person name="Ye L."/>
            <person name="Chen S."/>
        </authorList>
    </citation>
    <scope>NUCLEOTIDE SEQUENCE [LARGE SCALE GENOMIC DNA]</scope>
    <source>
        <strain evidence="2 3">Vb0574</strain>
    </source>
</reference>
<dbReference type="InterPro" id="IPR003791">
    <property type="entry name" value="UPF0178"/>
</dbReference>
<comment type="caution">
    <text evidence="2">The sequence shown here is derived from an EMBL/GenBank/DDBJ whole genome shotgun (WGS) entry which is preliminary data.</text>
</comment>